<protein>
    <submittedName>
        <fullName evidence="1">Uncharacterized protein</fullName>
    </submittedName>
</protein>
<dbReference type="RefSeq" id="WP_100338987.1">
    <property type="nucleotide sequence ID" value="NZ_PGFA01000005.1"/>
</dbReference>
<evidence type="ECO:0000313" key="2">
    <source>
        <dbReference type="Proteomes" id="UP000228535"/>
    </source>
</evidence>
<dbReference type="OrthoDB" id="882156at2"/>
<sequence>MALSSDNLNDHLYSTNLSLSDLFNNHTFAHDPSGLIPILDSWGPQLQNSNSAVLQAAANELGRLKDYLQNGDRAGAATLMQRLGEQASRAASNTHDWAGPHLHNGIGDQLRHLGQLLIMAAGNLKSLVA</sequence>
<gene>
    <name evidence="1" type="ORF">CLV45_4772</name>
</gene>
<dbReference type="AlphaFoldDB" id="A0A2M9AQV8"/>
<organism evidence="1 2">
    <name type="scientific">Hymenobacter chitinivorans DSM 11115</name>
    <dbReference type="NCBI Taxonomy" id="1121954"/>
    <lineage>
        <taxon>Bacteria</taxon>
        <taxon>Pseudomonadati</taxon>
        <taxon>Bacteroidota</taxon>
        <taxon>Cytophagia</taxon>
        <taxon>Cytophagales</taxon>
        <taxon>Hymenobacteraceae</taxon>
        <taxon>Hymenobacter</taxon>
    </lineage>
</organism>
<dbReference type="Proteomes" id="UP000228535">
    <property type="component" value="Unassembled WGS sequence"/>
</dbReference>
<proteinExistence type="predicted"/>
<comment type="caution">
    <text evidence="1">The sequence shown here is derived from an EMBL/GenBank/DDBJ whole genome shotgun (WGS) entry which is preliminary data.</text>
</comment>
<accession>A0A2M9AQV8</accession>
<name>A0A2M9AQV8_9BACT</name>
<keyword evidence="2" id="KW-1185">Reference proteome</keyword>
<evidence type="ECO:0000313" key="1">
    <source>
        <dbReference type="EMBL" id="PJJ48079.1"/>
    </source>
</evidence>
<reference evidence="1 2" key="1">
    <citation type="submission" date="2017-11" db="EMBL/GenBank/DDBJ databases">
        <title>Genomic Encyclopedia of Archaeal and Bacterial Type Strains, Phase II (KMG-II): From Individual Species to Whole Genera.</title>
        <authorList>
            <person name="Goeker M."/>
        </authorList>
    </citation>
    <scope>NUCLEOTIDE SEQUENCE [LARGE SCALE GENOMIC DNA]</scope>
    <source>
        <strain evidence="1 2">DSM 11115</strain>
    </source>
</reference>
<dbReference type="EMBL" id="PGFA01000005">
    <property type="protein sequence ID" value="PJJ48079.1"/>
    <property type="molecule type" value="Genomic_DNA"/>
</dbReference>